<feature type="compositionally biased region" description="Polar residues" evidence="1">
    <location>
        <begin position="39"/>
        <end position="48"/>
    </location>
</feature>
<dbReference type="Proteomes" id="UP000189701">
    <property type="component" value="Unplaced"/>
</dbReference>
<dbReference type="AlphaFoldDB" id="A0A1U7VUU3"/>
<reference evidence="2" key="1">
    <citation type="journal article" date="2013" name="Genome Biol.">
        <title>Reference genomes and transcriptomes of Nicotiana sylvestris and Nicotiana tomentosiformis.</title>
        <authorList>
            <person name="Sierro N."/>
            <person name="Battey J.N."/>
            <person name="Ouadi S."/>
            <person name="Bovet L."/>
            <person name="Goepfert S."/>
            <person name="Bakaher N."/>
            <person name="Peitsch M.C."/>
            <person name="Ivanov N.V."/>
        </authorList>
    </citation>
    <scope>NUCLEOTIDE SEQUENCE [LARGE SCALE GENOMIC DNA]</scope>
</reference>
<sequence length="115" mass="13437">MKERIPSLERDLICKKLVGNWKETIPSVDLHGRNKMRQSNNTIQYNRKQPSKHSVNKEGSIVWDEQGRSEIAKIFVSYGPCYISSLQFLFVENGTWYCQIDMRFDAETTYFPNVG</sequence>
<proteinExistence type="predicted"/>
<keyword evidence="2" id="KW-1185">Reference proteome</keyword>
<evidence type="ECO:0000313" key="3">
    <source>
        <dbReference type="RefSeq" id="XP_009768721.1"/>
    </source>
</evidence>
<reference evidence="3" key="2">
    <citation type="submission" date="2025-08" db="UniProtKB">
        <authorList>
            <consortium name="RefSeq"/>
        </authorList>
    </citation>
    <scope>IDENTIFICATION</scope>
    <source>
        <tissue evidence="3">Leaf</tissue>
    </source>
</reference>
<organism evidence="2 3">
    <name type="scientific">Nicotiana sylvestris</name>
    <name type="common">Wood tobacco</name>
    <name type="synonym">South American tobacco</name>
    <dbReference type="NCBI Taxonomy" id="4096"/>
    <lineage>
        <taxon>Eukaryota</taxon>
        <taxon>Viridiplantae</taxon>
        <taxon>Streptophyta</taxon>
        <taxon>Embryophyta</taxon>
        <taxon>Tracheophyta</taxon>
        <taxon>Spermatophyta</taxon>
        <taxon>Magnoliopsida</taxon>
        <taxon>eudicotyledons</taxon>
        <taxon>Gunneridae</taxon>
        <taxon>Pentapetalae</taxon>
        <taxon>asterids</taxon>
        <taxon>lamiids</taxon>
        <taxon>Solanales</taxon>
        <taxon>Solanaceae</taxon>
        <taxon>Nicotianoideae</taxon>
        <taxon>Nicotianeae</taxon>
        <taxon>Nicotiana</taxon>
    </lineage>
</organism>
<protein>
    <submittedName>
        <fullName evidence="3">Uncharacterized protein LOC104219702</fullName>
    </submittedName>
</protein>
<dbReference type="RefSeq" id="XP_009768721.1">
    <property type="nucleotide sequence ID" value="XM_009770419.1"/>
</dbReference>
<gene>
    <name evidence="3" type="primary">LOC104219702</name>
</gene>
<feature type="region of interest" description="Disordered" evidence="1">
    <location>
        <begin position="39"/>
        <end position="58"/>
    </location>
</feature>
<evidence type="ECO:0000313" key="2">
    <source>
        <dbReference type="Proteomes" id="UP000189701"/>
    </source>
</evidence>
<evidence type="ECO:0000256" key="1">
    <source>
        <dbReference type="SAM" id="MobiDB-lite"/>
    </source>
</evidence>
<name>A0A1U7VUU3_NICSY</name>
<accession>A0A1U7VUU3</accession>